<dbReference type="AlphaFoldDB" id="A0A6N9NM64"/>
<reference evidence="1 2" key="1">
    <citation type="submission" date="2019-12" db="EMBL/GenBank/DDBJ databases">
        <authorList>
            <person name="Zhao J."/>
        </authorList>
    </citation>
    <scope>NUCLEOTIDE SEQUENCE [LARGE SCALE GENOMIC DNA]</scope>
    <source>
        <strain evidence="1 2">S-15</strain>
    </source>
</reference>
<evidence type="ECO:0000313" key="2">
    <source>
        <dbReference type="Proteomes" id="UP000470771"/>
    </source>
</evidence>
<dbReference type="Proteomes" id="UP000470771">
    <property type="component" value="Unassembled WGS sequence"/>
</dbReference>
<name>A0A6N9NM64_9FLAO</name>
<evidence type="ECO:0000313" key="1">
    <source>
        <dbReference type="EMBL" id="NBG66207.1"/>
    </source>
</evidence>
<organism evidence="1 2">
    <name type="scientific">Acidiluteibacter ferrifornacis</name>
    <dbReference type="NCBI Taxonomy" id="2692424"/>
    <lineage>
        <taxon>Bacteria</taxon>
        <taxon>Pseudomonadati</taxon>
        <taxon>Bacteroidota</taxon>
        <taxon>Flavobacteriia</taxon>
        <taxon>Flavobacteriales</taxon>
        <taxon>Cryomorphaceae</taxon>
        <taxon>Acidiluteibacter</taxon>
    </lineage>
</organism>
<comment type="caution">
    <text evidence="1">The sequence shown here is derived from an EMBL/GenBank/DDBJ whole genome shotgun (WGS) entry which is preliminary data.</text>
</comment>
<sequence>MEKVIISLNGPGKQGKSSVVKLLVSRIRQAYPEAVTEKSVGTTNTEKKDDIKTIIIIGTIKIGIESTGDPGSNLEKSLKEFVKVECDIIICSSRTKGKPMEWVNAVANHEGYQLIKTGNHRYRHSEQAITDKNVLNDLSADALFSLFQYYLTLLTDKNNNI</sequence>
<accession>A0A6N9NM64</accession>
<gene>
    <name evidence="1" type="ORF">GQN54_08750</name>
</gene>
<keyword evidence="2" id="KW-1185">Reference proteome</keyword>
<dbReference type="EMBL" id="WWNE01000007">
    <property type="protein sequence ID" value="NBG66207.1"/>
    <property type="molecule type" value="Genomic_DNA"/>
</dbReference>
<dbReference type="RefSeq" id="WP_160633168.1">
    <property type="nucleotide sequence ID" value="NZ_WWNE01000007.1"/>
</dbReference>
<protein>
    <submittedName>
        <fullName evidence="1">Uncharacterized protein</fullName>
    </submittedName>
</protein>
<proteinExistence type="predicted"/>